<accession>A0AAN5DDV7</accession>
<comment type="caution">
    <text evidence="1">The sequence shown here is derived from an EMBL/GenBank/DDBJ whole genome shotgun (WGS) entry which is preliminary data.</text>
</comment>
<evidence type="ECO:0000313" key="2">
    <source>
        <dbReference type="Proteomes" id="UP001328107"/>
    </source>
</evidence>
<organism evidence="1 2">
    <name type="scientific">Pristionchus mayeri</name>
    <dbReference type="NCBI Taxonomy" id="1317129"/>
    <lineage>
        <taxon>Eukaryota</taxon>
        <taxon>Metazoa</taxon>
        <taxon>Ecdysozoa</taxon>
        <taxon>Nematoda</taxon>
        <taxon>Chromadorea</taxon>
        <taxon>Rhabditida</taxon>
        <taxon>Rhabditina</taxon>
        <taxon>Diplogasteromorpha</taxon>
        <taxon>Diplogasteroidea</taxon>
        <taxon>Neodiplogasteridae</taxon>
        <taxon>Pristionchus</taxon>
    </lineage>
</organism>
<dbReference type="AlphaFoldDB" id="A0AAN5DDV7"/>
<evidence type="ECO:0000313" key="1">
    <source>
        <dbReference type="EMBL" id="GMR61196.1"/>
    </source>
</evidence>
<protein>
    <submittedName>
        <fullName evidence="1">Uncharacterized protein</fullName>
    </submittedName>
</protein>
<name>A0AAN5DDV7_9BILA</name>
<sequence length="158" mass="17386">EAYPPRSPHLSGCSSHHRNLRQLQVRVARTGTHVHGRVRGWRTQDQGGSHCGRSRALRGDVRQGVLVRQEVLLLQTQRDAGRLPLEQSIALRSTLPLTQLLFHSLPAPRIKIDACHSANHFSPMTGLIPAASGSPPVCMCNLRLPSSLFLPPPSLLRP</sequence>
<proteinExistence type="predicted"/>
<feature type="non-terminal residue" evidence="1">
    <location>
        <position position="1"/>
    </location>
</feature>
<dbReference type="Proteomes" id="UP001328107">
    <property type="component" value="Unassembled WGS sequence"/>
</dbReference>
<gene>
    <name evidence="1" type="ORF">PMAYCL1PPCAC_31391</name>
</gene>
<dbReference type="EMBL" id="BTRK01000006">
    <property type="protein sequence ID" value="GMR61196.1"/>
    <property type="molecule type" value="Genomic_DNA"/>
</dbReference>
<keyword evidence="2" id="KW-1185">Reference proteome</keyword>
<reference evidence="2" key="1">
    <citation type="submission" date="2022-10" db="EMBL/GenBank/DDBJ databases">
        <title>Genome assembly of Pristionchus species.</title>
        <authorList>
            <person name="Yoshida K."/>
            <person name="Sommer R.J."/>
        </authorList>
    </citation>
    <scope>NUCLEOTIDE SEQUENCE [LARGE SCALE GENOMIC DNA]</scope>
    <source>
        <strain evidence="2">RS5460</strain>
    </source>
</reference>